<keyword evidence="3" id="KW-1185">Reference proteome</keyword>
<dbReference type="EMBL" id="JBHTLH010000031">
    <property type="protein sequence ID" value="MFD1125491.1"/>
    <property type="molecule type" value="Genomic_DNA"/>
</dbReference>
<dbReference type="Proteomes" id="UP001597156">
    <property type="component" value="Unassembled WGS sequence"/>
</dbReference>
<accession>A0ABW3PPV6</accession>
<keyword evidence="1" id="KW-1133">Transmembrane helix</keyword>
<feature type="transmembrane region" description="Helical" evidence="1">
    <location>
        <begin position="295"/>
        <end position="321"/>
    </location>
</feature>
<feature type="transmembrane region" description="Helical" evidence="1">
    <location>
        <begin position="153"/>
        <end position="173"/>
    </location>
</feature>
<evidence type="ECO:0000313" key="2">
    <source>
        <dbReference type="EMBL" id="MFD1125491.1"/>
    </source>
</evidence>
<keyword evidence="1" id="KW-0472">Membrane</keyword>
<feature type="transmembrane region" description="Helical" evidence="1">
    <location>
        <begin position="249"/>
        <end position="274"/>
    </location>
</feature>
<dbReference type="Pfam" id="PF07907">
    <property type="entry name" value="YibE_F"/>
    <property type="match status" value="1"/>
</dbReference>
<gene>
    <name evidence="2" type="ORF">ACFQ22_09030</name>
</gene>
<feature type="transmembrane region" description="Helical" evidence="1">
    <location>
        <begin position="179"/>
        <end position="198"/>
    </location>
</feature>
<feature type="transmembrane region" description="Helical" evidence="1">
    <location>
        <begin position="128"/>
        <end position="146"/>
    </location>
</feature>
<feature type="transmembrane region" description="Helical" evidence="1">
    <location>
        <begin position="341"/>
        <end position="366"/>
    </location>
</feature>
<reference evidence="3" key="1">
    <citation type="journal article" date="2019" name="Int. J. Syst. Evol. Microbiol.">
        <title>The Global Catalogue of Microorganisms (GCM) 10K type strain sequencing project: providing services to taxonomists for standard genome sequencing and annotation.</title>
        <authorList>
            <consortium name="The Broad Institute Genomics Platform"/>
            <consortium name="The Broad Institute Genome Sequencing Center for Infectious Disease"/>
            <person name="Wu L."/>
            <person name="Ma J."/>
        </authorList>
    </citation>
    <scope>NUCLEOTIDE SEQUENCE [LARGE SCALE GENOMIC DNA]</scope>
    <source>
        <strain evidence="3">CCUG 71848</strain>
    </source>
</reference>
<protein>
    <submittedName>
        <fullName evidence="2">YibE/F family protein</fullName>
    </submittedName>
</protein>
<proteinExistence type="predicted"/>
<feature type="transmembrane region" description="Helical" evidence="1">
    <location>
        <begin position="12"/>
        <end position="32"/>
    </location>
</feature>
<feature type="transmembrane region" description="Helical" evidence="1">
    <location>
        <begin position="205"/>
        <end position="229"/>
    </location>
</feature>
<dbReference type="InterPro" id="IPR012507">
    <property type="entry name" value="YibE_F"/>
</dbReference>
<name>A0ABW3PPV6_9LACO</name>
<keyword evidence="1" id="KW-0812">Transmembrane</keyword>
<comment type="caution">
    <text evidence="2">The sequence shown here is derived from an EMBL/GenBank/DDBJ whole genome shotgun (WGS) entry which is preliminary data.</text>
</comment>
<sequence>MLVDRKQLLKVWLRRLLMFFSVAILGGIFTHYDAGLYQQPIAVVTKVHSQKKQVQTDQFQNRDYSQSQKLWLKVLNGHDRGRTLTTHNLTSGSNASDLKYRVGQQVFVHIQGTHSIKRVLILDLKRDAVSFQVAWLVIFCLIIVMAKSGTLALLSVLVNAGLFLLAIKIDILTDADQALALYCAVTLFLLAITTLLIYRWSLKTISVFMSSAAAIFLALLLAMGVLAVTHSRGLKFETMSYVTQTRMPLYLAETVLGILGAVMDVSGDITISLFEMQAKGMKLTYQQFYRIGCQVGCSVMGPLTTILFLIFTASMLPLMILYLRNGNNLGYSISMVMSLGIFQSLTSGVGIALAVPISSAFSSWLLKRQVRLK</sequence>
<dbReference type="PANTHER" id="PTHR41771">
    <property type="entry name" value="MEMBRANE PROTEIN-RELATED"/>
    <property type="match status" value="1"/>
</dbReference>
<organism evidence="2 3">
    <name type="scientific">Lentilactobacillus raoultii</name>
    <dbReference type="NCBI Taxonomy" id="1987503"/>
    <lineage>
        <taxon>Bacteria</taxon>
        <taxon>Bacillati</taxon>
        <taxon>Bacillota</taxon>
        <taxon>Bacilli</taxon>
        <taxon>Lactobacillales</taxon>
        <taxon>Lactobacillaceae</taxon>
        <taxon>Lentilactobacillus</taxon>
    </lineage>
</organism>
<evidence type="ECO:0000313" key="3">
    <source>
        <dbReference type="Proteomes" id="UP001597156"/>
    </source>
</evidence>
<evidence type="ECO:0000256" key="1">
    <source>
        <dbReference type="SAM" id="Phobius"/>
    </source>
</evidence>
<dbReference type="RefSeq" id="WP_121978973.1">
    <property type="nucleotide sequence ID" value="NZ_JBHTLH010000031.1"/>
</dbReference>
<dbReference type="PANTHER" id="PTHR41771:SF1">
    <property type="entry name" value="MEMBRANE PROTEIN"/>
    <property type="match status" value="1"/>
</dbReference>